<keyword evidence="2 5" id="KW-0547">Nucleotide-binding</keyword>
<sequence>MESEVSMQLALLPDETLVWQKGPGVGSGRFGQVSAALRLPSAELLAVKQIFIQEELELGNDVSSLSLQRVQSWGQIQRELDILRLLQRHEHRNVIRFVGSERYGPTVNMFMEYLPAGSLSKLLKEFGAFDEDVVRTYVRDVVRGVAHLHELGIAHRDLKCANLLLADDERGGVKIADFGTAKRVIVEDGGAEEEGEDQPLETARSVREGLGSPFWMAPELVRAEKGADSWRKADIWGVGCVVIEMATARPPWENLSNPLTAMFHIASTTTIPEFPAQLSSTAHDFLSRCFDKNPDTRASAAELLRHPFLREELEERQAVVADDPLCSTARSDEACSDADVLEGFTPGVTCSRRQSLQYERSHHEIAFEGYLVHWEQSVLDKWRHELWFRLLGQWVARARRTLARRQRLAHDAASVS</sequence>
<gene>
    <name evidence="8" type="ORF">PR001_g25123</name>
    <name evidence="9" type="ORF">PR002_g24137</name>
    <name evidence="10" type="ORF">PR003_g24903</name>
</gene>
<dbReference type="GO" id="GO:0004674">
    <property type="term" value="F:protein serine/threonine kinase activity"/>
    <property type="evidence" value="ECO:0007669"/>
    <property type="project" value="UniProtKB-KW"/>
</dbReference>
<evidence type="ECO:0000313" key="9">
    <source>
        <dbReference type="EMBL" id="KAE8980417.1"/>
    </source>
</evidence>
<dbReference type="PROSITE" id="PS00108">
    <property type="entry name" value="PROTEIN_KINASE_ST"/>
    <property type="match status" value="1"/>
</dbReference>
<evidence type="ECO:0000313" key="12">
    <source>
        <dbReference type="Proteomes" id="UP000434957"/>
    </source>
</evidence>
<evidence type="ECO:0000259" key="7">
    <source>
        <dbReference type="PROSITE" id="PS50011"/>
    </source>
</evidence>
<dbReference type="InterPro" id="IPR017441">
    <property type="entry name" value="Protein_kinase_ATP_BS"/>
</dbReference>
<accession>A0A6A3IED9</accession>
<evidence type="ECO:0000256" key="2">
    <source>
        <dbReference type="ARBA" id="ARBA00022741"/>
    </source>
</evidence>
<feature type="domain" description="Protein kinase" evidence="7">
    <location>
        <begin position="19"/>
        <end position="309"/>
    </location>
</feature>
<dbReference type="CDD" id="cd06606">
    <property type="entry name" value="STKc_MAPKKK"/>
    <property type="match status" value="1"/>
</dbReference>
<feature type="binding site" evidence="5">
    <location>
        <position position="48"/>
    </location>
    <ligand>
        <name>ATP</name>
        <dbReference type="ChEBI" id="CHEBI:30616"/>
    </ligand>
</feature>
<dbReference type="EMBL" id="QXFV01003364">
    <property type="protein sequence ID" value="KAE8977439.1"/>
    <property type="molecule type" value="Genomic_DNA"/>
</dbReference>
<dbReference type="InterPro" id="IPR008271">
    <property type="entry name" value="Ser/Thr_kinase_AS"/>
</dbReference>
<dbReference type="PROSITE" id="PS00107">
    <property type="entry name" value="PROTEIN_KINASE_ATP"/>
    <property type="match status" value="1"/>
</dbReference>
<dbReference type="Gene3D" id="1.10.510.10">
    <property type="entry name" value="Transferase(Phosphotransferase) domain 1"/>
    <property type="match status" value="1"/>
</dbReference>
<dbReference type="InterPro" id="IPR050538">
    <property type="entry name" value="MAP_kinase_kinase_kinase"/>
</dbReference>
<keyword evidence="6" id="KW-0723">Serine/threonine-protein kinase</keyword>
<evidence type="ECO:0000256" key="6">
    <source>
        <dbReference type="RuleBase" id="RU000304"/>
    </source>
</evidence>
<dbReference type="PANTHER" id="PTHR48016:SF56">
    <property type="entry name" value="MAPKK KINASE"/>
    <property type="match status" value="1"/>
</dbReference>
<dbReference type="SMART" id="SM00220">
    <property type="entry name" value="S_TKc"/>
    <property type="match status" value="1"/>
</dbReference>
<dbReference type="AlphaFoldDB" id="A0A6A3IED9"/>
<keyword evidence="4 5" id="KW-0067">ATP-binding</keyword>
<organism evidence="9 13">
    <name type="scientific">Phytophthora rubi</name>
    <dbReference type="NCBI Taxonomy" id="129364"/>
    <lineage>
        <taxon>Eukaryota</taxon>
        <taxon>Sar</taxon>
        <taxon>Stramenopiles</taxon>
        <taxon>Oomycota</taxon>
        <taxon>Peronosporomycetes</taxon>
        <taxon>Peronosporales</taxon>
        <taxon>Peronosporaceae</taxon>
        <taxon>Phytophthora</taxon>
    </lineage>
</organism>
<dbReference type="SUPFAM" id="SSF56112">
    <property type="entry name" value="Protein kinase-like (PK-like)"/>
    <property type="match status" value="1"/>
</dbReference>
<dbReference type="Pfam" id="PF00069">
    <property type="entry name" value="Pkinase"/>
    <property type="match status" value="1"/>
</dbReference>
<evidence type="ECO:0000313" key="10">
    <source>
        <dbReference type="EMBL" id="KAE9291918.1"/>
    </source>
</evidence>
<evidence type="ECO:0000313" key="8">
    <source>
        <dbReference type="EMBL" id="KAE8977439.1"/>
    </source>
</evidence>
<comment type="similarity">
    <text evidence="6">Belongs to the protein kinase superfamily.</text>
</comment>
<evidence type="ECO:0000256" key="4">
    <source>
        <dbReference type="ARBA" id="ARBA00022840"/>
    </source>
</evidence>
<comment type="caution">
    <text evidence="9">The sequence shown here is derived from an EMBL/GenBank/DDBJ whole genome shotgun (WGS) entry which is preliminary data.</text>
</comment>
<dbReference type="PANTHER" id="PTHR48016">
    <property type="entry name" value="MAP KINASE KINASE KINASE SSK2-RELATED-RELATED"/>
    <property type="match status" value="1"/>
</dbReference>
<evidence type="ECO:0000256" key="5">
    <source>
        <dbReference type="PROSITE-ProRule" id="PRU10141"/>
    </source>
</evidence>
<dbReference type="OrthoDB" id="266718at2759"/>
<keyword evidence="12" id="KW-1185">Reference proteome</keyword>
<dbReference type="Proteomes" id="UP000434957">
    <property type="component" value="Unassembled WGS sequence"/>
</dbReference>
<dbReference type="Proteomes" id="UP000435112">
    <property type="component" value="Unassembled WGS sequence"/>
</dbReference>
<dbReference type="PROSITE" id="PS50011">
    <property type="entry name" value="PROTEIN_KINASE_DOM"/>
    <property type="match status" value="1"/>
</dbReference>
<dbReference type="InterPro" id="IPR000719">
    <property type="entry name" value="Prot_kinase_dom"/>
</dbReference>
<dbReference type="GO" id="GO:0005524">
    <property type="term" value="F:ATP binding"/>
    <property type="evidence" value="ECO:0007669"/>
    <property type="project" value="UniProtKB-UniRule"/>
</dbReference>
<dbReference type="Proteomes" id="UP000429607">
    <property type="component" value="Unassembled WGS sequence"/>
</dbReference>
<proteinExistence type="inferred from homology"/>
<dbReference type="InterPro" id="IPR011009">
    <property type="entry name" value="Kinase-like_dom_sf"/>
</dbReference>
<dbReference type="EMBL" id="QXFU01002894">
    <property type="protein sequence ID" value="KAE8980417.1"/>
    <property type="molecule type" value="Genomic_DNA"/>
</dbReference>
<name>A0A6A3IED9_9STRA</name>
<evidence type="ECO:0000256" key="3">
    <source>
        <dbReference type="ARBA" id="ARBA00022777"/>
    </source>
</evidence>
<keyword evidence="3" id="KW-0418">Kinase</keyword>
<protein>
    <recommendedName>
        <fullName evidence="7">Protein kinase domain-containing protein</fullName>
    </recommendedName>
</protein>
<keyword evidence="1" id="KW-0808">Transferase</keyword>
<reference evidence="11 13" key="1">
    <citation type="submission" date="2018-09" db="EMBL/GenBank/DDBJ databases">
        <title>Genomic investigation of the strawberry pathogen Phytophthora fragariae indicates pathogenicity is determined by transcriptional variation in three key races.</title>
        <authorList>
            <person name="Adams T.M."/>
            <person name="Armitage A.D."/>
            <person name="Sobczyk M.K."/>
            <person name="Bates H.J."/>
            <person name="Dunwell J.M."/>
            <person name="Nellist C.F."/>
            <person name="Harrison R.J."/>
        </authorList>
    </citation>
    <scope>NUCLEOTIDE SEQUENCE [LARGE SCALE GENOMIC DNA]</scope>
    <source>
        <strain evidence="8 11">SCRP249</strain>
        <strain evidence="9 13">SCRP324</strain>
        <strain evidence="10 12">SCRP333</strain>
    </source>
</reference>
<evidence type="ECO:0000256" key="1">
    <source>
        <dbReference type="ARBA" id="ARBA00022679"/>
    </source>
</evidence>
<evidence type="ECO:0000313" key="13">
    <source>
        <dbReference type="Proteomes" id="UP000435112"/>
    </source>
</evidence>
<evidence type="ECO:0000313" key="11">
    <source>
        <dbReference type="Proteomes" id="UP000429607"/>
    </source>
</evidence>
<dbReference type="EMBL" id="QXFT01002884">
    <property type="protein sequence ID" value="KAE9291918.1"/>
    <property type="molecule type" value="Genomic_DNA"/>
</dbReference>